<organism evidence="3 4">
    <name type="scientific">Camelus dromedarius</name>
    <name type="common">Dromedary</name>
    <name type="synonym">Arabian camel</name>
    <dbReference type="NCBI Taxonomy" id="9838"/>
    <lineage>
        <taxon>Eukaryota</taxon>
        <taxon>Metazoa</taxon>
        <taxon>Chordata</taxon>
        <taxon>Craniata</taxon>
        <taxon>Vertebrata</taxon>
        <taxon>Euteleostomi</taxon>
        <taxon>Mammalia</taxon>
        <taxon>Eutheria</taxon>
        <taxon>Laurasiatheria</taxon>
        <taxon>Artiodactyla</taxon>
        <taxon>Tylopoda</taxon>
        <taxon>Camelidae</taxon>
        <taxon>Camelus</taxon>
    </lineage>
</organism>
<feature type="chain" id="PRO_5024324053" description="Secreted protein" evidence="2">
    <location>
        <begin position="32"/>
        <end position="79"/>
    </location>
</feature>
<dbReference type="Proteomes" id="UP000299084">
    <property type="component" value="Unassembled WGS sequence"/>
</dbReference>
<keyword evidence="2" id="KW-0732">Signal</keyword>
<keyword evidence="4" id="KW-1185">Reference proteome</keyword>
<name>A0A5N4DBS3_CAMDR</name>
<reference evidence="3 4" key="1">
    <citation type="journal article" date="2019" name="Mol. Ecol. Resour.">
        <title>Improving Illumina assemblies with Hi-C and long reads: an example with the North African dromedary.</title>
        <authorList>
            <person name="Elbers J.P."/>
            <person name="Rogers M.F."/>
            <person name="Perelman P.L."/>
            <person name="Proskuryakova A.A."/>
            <person name="Serdyukova N.A."/>
            <person name="Johnson W.E."/>
            <person name="Horin P."/>
            <person name="Corander J."/>
            <person name="Murphy D."/>
            <person name="Burger P.A."/>
        </authorList>
    </citation>
    <scope>NUCLEOTIDE SEQUENCE [LARGE SCALE GENOMIC DNA]</scope>
    <source>
        <strain evidence="3">Drom800</strain>
        <tissue evidence="3">Blood</tissue>
    </source>
</reference>
<proteinExistence type="predicted"/>
<feature type="signal peptide" evidence="2">
    <location>
        <begin position="1"/>
        <end position="31"/>
    </location>
</feature>
<protein>
    <recommendedName>
        <fullName evidence="5">Secreted protein</fullName>
    </recommendedName>
</protein>
<accession>A0A5N4DBS3</accession>
<dbReference type="AlphaFoldDB" id="A0A5N4DBS3"/>
<feature type="region of interest" description="Disordered" evidence="1">
    <location>
        <begin position="47"/>
        <end position="79"/>
    </location>
</feature>
<comment type="caution">
    <text evidence="3">The sequence shown here is derived from an EMBL/GenBank/DDBJ whole genome shotgun (WGS) entry which is preliminary data.</text>
</comment>
<evidence type="ECO:0000313" key="3">
    <source>
        <dbReference type="EMBL" id="KAB1268486.1"/>
    </source>
</evidence>
<dbReference type="EMBL" id="JWIN03000013">
    <property type="protein sequence ID" value="KAB1268486.1"/>
    <property type="molecule type" value="Genomic_DNA"/>
</dbReference>
<evidence type="ECO:0000256" key="1">
    <source>
        <dbReference type="SAM" id="MobiDB-lite"/>
    </source>
</evidence>
<gene>
    <name evidence="3" type="ORF">Cadr_000013983</name>
</gene>
<evidence type="ECO:0000256" key="2">
    <source>
        <dbReference type="SAM" id="SignalP"/>
    </source>
</evidence>
<sequence>MVSAQRRTPSLTTCLWAPLVLIFYSAHCGRSCPGVWERAQELVRRREAARGHQAAGTDQANARKQQDDKRWTVLQETQL</sequence>
<evidence type="ECO:0000313" key="4">
    <source>
        <dbReference type="Proteomes" id="UP000299084"/>
    </source>
</evidence>
<evidence type="ECO:0008006" key="5">
    <source>
        <dbReference type="Google" id="ProtNLM"/>
    </source>
</evidence>